<dbReference type="AlphaFoldDB" id="A0A812NI68"/>
<evidence type="ECO:0000256" key="2">
    <source>
        <dbReference type="ARBA" id="ARBA00023204"/>
    </source>
</evidence>
<keyword evidence="1" id="KW-0227">DNA damage</keyword>
<organism evidence="3 4">
    <name type="scientific">Symbiodinium necroappetens</name>
    <dbReference type="NCBI Taxonomy" id="1628268"/>
    <lineage>
        <taxon>Eukaryota</taxon>
        <taxon>Sar</taxon>
        <taxon>Alveolata</taxon>
        <taxon>Dinophyceae</taxon>
        <taxon>Suessiales</taxon>
        <taxon>Symbiodiniaceae</taxon>
        <taxon>Symbiodinium</taxon>
    </lineage>
</organism>
<dbReference type="GO" id="GO:0003677">
    <property type="term" value="F:DNA binding"/>
    <property type="evidence" value="ECO:0007669"/>
    <property type="project" value="InterPro"/>
</dbReference>
<accession>A0A812NI68</accession>
<sequence>MGCCNASCCQFSSMADSEESDSSSSTGTGLLNINEATVEDLMALPGIGRRKAESIAGDLRCSLLGSFFLASKVQLQGGAV</sequence>
<dbReference type="InterPro" id="IPR010994">
    <property type="entry name" value="RuvA_2-like"/>
</dbReference>
<dbReference type="EMBL" id="CAJNJA010012916">
    <property type="protein sequence ID" value="CAE7308105.1"/>
    <property type="molecule type" value="Genomic_DNA"/>
</dbReference>
<keyword evidence="4" id="KW-1185">Reference proteome</keyword>
<evidence type="ECO:0000313" key="4">
    <source>
        <dbReference type="Proteomes" id="UP000601435"/>
    </source>
</evidence>
<reference evidence="3" key="1">
    <citation type="submission" date="2021-02" db="EMBL/GenBank/DDBJ databases">
        <authorList>
            <person name="Dougan E. K."/>
            <person name="Rhodes N."/>
            <person name="Thang M."/>
            <person name="Chan C."/>
        </authorList>
    </citation>
    <scope>NUCLEOTIDE SEQUENCE</scope>
</reference>
<keyword evidence="2" id="KW-0234">DNA repair</keyword>
<dbReference type="Proteomes" id="UP000601435">
    <property type="component" value="Unassembled WGS sequence"/>
</dbReference>
<dbReference type="Gene3D" id="1.10.150.320">
    <property type="entry name" value="Photosystem II 12 kDa extrinsic protein"/>
    <property type="match status" value="1"/>
</dbReference>
<evidence type="ECO:0000313" key="3">
    <source>
        <dbReference type="EMBL" id="CAE7308105.1"/>
    </source>
</evidence>
<dbReference type="GO" id="GO:0016787">
    <property type="term" value="F:hydrolase activity"/>
    <property type="evidence" value="ECO:0007669"/>
    <property type="project" value="UniProtKB-ARBA"/>
</dbReference>
<dbReference type="InterPro" id="IPR000445">
    <property type="entry name" value="HhH_motif"/>
</dbReference>
<dbReference type="SUPFAM" id="SSF47781">
    <property type="entry name" value="RuvA domain 2-like"/>
    <property type="match status" value="1"/>
</dbReference>
<dbReference type="Pfam" id="PF00633">
    <property type="entry name" value="HHH"/>
    <property type="match status" value="1"/>
</dbReference>
<dbReference type="OrthoDB" id="6237065at2759"/>
<dbReference type="GO" id="GO:0140097">
    <property type="term" value="F:catalytic activity, acting on DNA"/>
    <property type="evidence" value="ECO:0007669"/>
    <property type="project" value="UniProtKB-ARBA"/>
</dbReference>
<name>A0A812NI68_9DINO</name>
<comment type="caution">
    <text evidence="3">The sequence shown here is derived from an EMBL/GenBank/DDBJ whole genome shotgun (WGS) entry which is preliminary data.</text>
</comment>
<proteinExistence type="predicted"/>
<evidence type="ECO:0000256" key="1">
    <source>
        <dbReference type="ARBA" id="ARBA00022763"/>
    </source>
</evidence>
<protein>
    <submittedName>
        <fullName evidence="3">Uncharacterized protein</fullName>
    </submittedName>
</protein>
<gene>
    <name evidence="3" type="ORF">SNEC2469_LOCUS7656</name>
</gene>
<dbReference type="GO" id="GO:0006281">
    <property type="term" value="P:DNA repair"/>
    <property type="evidence" value="ECO:0007669"/>
    <property type="project" value="UniProtKB-KW"/>
</dbReference>